<reference evidence="1 2" key="1">
    <citation type="submission" date="2021-06" db="EMBL/GenBank/DDBJ databases">
        <title>Caerostris extrusa draft genome.</title>
        <authorList>
            <person name="Kono N."/>
            <person name="Arakawa K."/>
        </authorList>
    </citation>
    <scope>NUCLEOTIDE SEQUENCE [LARGE SCALE GENOMIC DNA]</scope>
</reference>
<organism evidence="1 2">
    <name type="scientific">Caerostris extrusa</name>
    <name type="common">Bark spider</name>
    <name type="synonym">Caerostris bankana</name>
    <dbReference type="NCBI Taxonomy" id="172846"/>
    <lineage>
        <taxon>Eukaryota</taxon>
        <taxon>Metazoa</taxon>
        <taxon>Ecdysozoa</taxon>
        <taxon>Arthropoda</taxon>
        <taxon>Chelicerata</taxon>
        <taxon>Arachnida</taxon>
        <taxon>Araneae</taxon>
        <taxon>Araneomorphae</taxon>
        <taxon>Entelegynae</taxon>
        <taxon>Araneoidea</taxon>
        <taxon>Araneidae</taxon>
        <taxon>Caerostris</taxon>
    </lineage>
</organism>
<comment type="caution">
    <text evidence="1">The sequence shown here is derived from an EMBL/GenBank/DDBJ whole genome shotgun (WGS) entry which is preliminary data.</text>
</comment>
<protein>
    <submittedName>
        <fullName evidence="1">Uncharacterized protein</fullName>
    </submittedName>
</protein>
<sequence>MEKNERPYKWELLVVTPTEARQDEALRKSSEVSHRLSLNKLVFLCTERRRGEIYRVWVGAKARRGGREEWIKWSLPDNNKE</sequence>
<gene>
    <name evidence="1" type="ORF">CEXT_601081</name>
</gene>
<dbReference type="AlphaFoldDB" id="A0AAV4QRS1"/>
<accession>A0AAV4QRS1</accession>
<evidence type="ECO:0000313" key="1">
    <source>
        <dbReference type="EMBL" id="GIY11031.1"/>
    </source>
</evidence>
<dbReference type="Proteomes" id="UP001054945">
    <property type="component" value="Unassembled WGS sequence"/>
</dbReference>
<proteinExistence type="predicted"/>
<dbReference type="EMBL" id="BPLR01006595">
    <property type="protein sequence ID" value="GIY11031.1"/>
    <property type="molecule type" value="Genomic_DNA"/>
</dbReference>
<evidence type="ECO:0000313" key="2">
    <source>
        <dbReference type="Proteomes" id="UP001054945"/>
    </source>
</evidence>
<name>A0AAV4QRS1_CAEEX</name>
<keyword evidence="2" id="KW-1185">Reference proteome</keyword>